<organism evidence="1">
    <name type="scientific">Treponema denticola H1-T</name>
    <dbReference type="NCBI Taxonomy" id="999431"/>
    <lineage>
        <taxon>Bacteria</taxon>
        <taxon>Pseudomonadati</taxon>
        <taxon>Spirochaetota</taxon>
        <taxon>Spirochaetia</taxon>
        <taxon>Spirochaetales</taxon>
        <taxon>Treponemataceae</taxon>
        <taxon>Treponema</taxon>
    </lineage>
</organism>
<dbReference type="AlphaFoldDB" id="M2BJW3"/>
<gene>
    <name evidence="1" type="ORF">HMPREF9725_01697</name>
</gene>
<evidence type="ECO:0000313" key="1">
    <source>
        <dbReference type="EMBL" id="EMB29670.1"/>
    </source>
</evidence>
<dbReference type="HOGENOM" id="CLU_093437_0_0_12"/>
<name>M2BJW3_TREDN</name>
<dbReference type="EMBL" id="AGDW01000019">
    <property type="protein sequence ID" value="EMB29670.1"/>
    <property type="molecule type" value="Genomic_DNA"/>
</dbReference>
<protein>
    <submittedName>
        <fullName evidence="1">Uncharacterized protein</fullName>
    </submittedName>
</protein>
<comment type="caution">
    <text evidence="1">The sequence shown here is derived from an EMBL/GenBank/DDBJ whole genome shotgun (WGS) entry which is preliminary data.</text>
</comment>
<dbReference type="PATRIC" id="fig|999431.4.peg.1751"/>
<reference evidence="1" key="1">
    <citation type="submission" date="2012-01" db="EMBL/GenBank/DDBJ databases">
        <title>The Genome Sequence of Treponema denticola H1-T.</title>
        <authorList>
            <consortium name="The Broad Institute Genome Sequencing Platform"/>
            <person name="Earl A."/>
            <person name="Ward D."/>
            <person name="Feldgarden M."/>
            <person name="Gevers D."/>
            <person name="Blanton J.M."/>
            <person name="Fenno C.J."/>
            <person name="Baranova O.V."/>
            <person name="Mathney J."/>
            <person name="Dewhirst F.E."/>
            <person name="Izard J."/>
            <person name="Young S.K."/>
            <person name="Zeng Q."/>
            <person name="Gargeya S."/>
            <person name="Fitzgerald M."/>
            <person name="Haas B."/>
            <person name="Abouelleil A."/>
            <person name="Alvarado L."/>
            <person name="Arachchi H.M."/>
            <person name="Berlin A."/>
            <person name="Chapman S.B."/>
            <person name="Gearin G."/>
            <person name="Goldberg J."/>
            <person name="Griggs A."/>
            <person name="Gujja S."/>
            <person name="Hansen M."/>
            <person name="Heiman D."/>
            <person name="Howarth C."/>
            <person name="Larimer J."/>
            <person name="Lui A."/>
            <person name="MacDonald P.J.P."/>
            <person name="McCowen C."/>
            <person name="Montmayeur A."/>
            <person name="Murphy C."/>
            <person name="Neiman D."/>
            <person name="Pearson M."/>
            <person name="Priest M."/>
            <person name="Roberts A."/>
            <person name="Saif S."/>
            <person name="Shea T."/>
            <person name="Sisk P."/>
            <person name="Stolte C."/>
            <person name="Sykes S."/>
            <person name="Wortman J."/>
            <person name="Nusbaum C."/>
            <person name="Birren B."/>
        </authorList>
    </citation>
    <scope>NUCLEOTIDE SEQUENCE [LARGE SCALE GENOMIC DNA]</scope>
    <source>
        <strain evidence="1">H1-T</strain>
    </source>
</reference>
<sequence>MDLTKEAIDKIEDLVTQSVVVEVDGKKMSTRNLHPATFEAVAQPLFVLSLTGFVDFVNRNIDKLDLNALYIAVVDDVYKVALTSALFGIKKNREILIEACLDGRMESFPFGRFLPQEDFIIKLHSLFQKKEDDDFDYVSALVSKIKQADSADTEDDGITQNITVKKGVSGALVGKENVKPIVRLSPYRTFREIEQPESQFLLRIKTEDGIPYVALFEADGGQWRNEARTAIAEFLKANIEVSVIA</sequence>
<accession>M2BJW3</accession>
<dbReference type="Proteomes" id="UP000011708">
    <property type="component" value="Chromosome"/>
</dbReference>
<dbReference type="RefSeq" id="WP_002689074.1">
    <property type="nucleotide sequence ID" value="NZ_CM001794.1"/>
</dbReference>
<proteinExistence type="predicted"/>